<dbReference type="PANTHER" id="PTHR31025">
    <property type="entry name" value="SI:CH211-196P9.1-RELATED"/>
    <property type="match status" value="1"/>
</dbReference>
<reference evidence="1 2" key="1">
    <citation type="journal article" date="2022" name="Nat. Ecol. Evol.">
        <title>A masculinizing supergene underlies an exaggerated male reproductive morph in a spider.</title>
        <authorList>
            <person name="Hendrickx F."/>
            <person name="De Corte Z."/>
            <person name="Sonet G."/>
            <person name="Van Belleghem S.M."/>
            <person name="Kostlbacher S."/>
            <person name="Vangestel C."/>
        </authorList>
    </citation>
    <scope>NUCLEOTIDE SEQUENCE [LARGE SCALE GENOMIC DNA]</scope>
    <source>
        <strain evidence="1">W744_W776</strain>
    </source>
</reference>
<accession>A0AAV6TW42</accession>
<sequence length="1158" mass="131442">MEKSDNYVKCVQFGTISESMRHDGRAVGHLLPVLQMIQKTWPHINTIHFQSDGPTTQYRNKTNLFLLTYFANKLGLKEVTWNFSEAGHGKSSADGVGGQLKTKADQFVAHGTDIPDAHTFYTMKLLFTYLDSVKVRDLDCLQDLHSLVETTFDLQAESYSIQKYDKDFELYVDLEDVNELKEKDRLKVIPKQTVLASNAFENMSFTLSDLTPSLEALPEETLREETVSTVDLPDLKTEPWPCRHILPFHKLSSELTAALEKPRELTYDETRELTSFLANYTYHYKLYAKRPDRLEVCEALAARFPHVRNGIGGGLDAWDEKVKNKMKRLRQGDSCLEVRLNREKSKVAGSKFVRNPNINPKKGELNWAPEHVVGETAASCSAHQNLMSEEVSKVSPDMKKISSLMSLTYSFRRQMINDKAPVEEIKTTYPALFPYQEQLAEFKRLTAICLEEDFFASSQQIGPVLYSIFLKKKKSPLELNLMMEFVEFNQGLDIASRVERETELGFFVLPFLLKEKQEDFICMVSSDADTPEVSESSFPSIIGLGRHLGDTESFVVISEGQAIMHCSTFLSAVCALISLYYTLNIQYPNEILNVQKFLQHAVLKIRAGAVPTKVRTLMGRVDKLCSSHLSRIHPCFKVADITPNNLASNMIDKAVVDSINENPNDDYLPPFESLNEDTNMYSTFDRSVSLFILKMQEKLLLPQSTVSQLIAGMKQMQEDSAVMYKHEVIKILRDNNVNDDGLIQSIVNIQSPSNLSKTFTLLNSVHMKKKFMLSLGLVEPVEYKLGYRNSKQATFQYVPVIKNIQSLLRNSDILDYVMNPQTSSENIYTDFFDGSTFKSNDLFSNKPNIQILLYFDEFGVTNPLRARQTKHKLAVFYYTLGNLPALYRSCIDDMQLALVCKVANLKLFGLAAVVAPLIRDLKILESEGLKVDGITDPLIGGVTFIVADNLGSHQIGGFSKCFTGNALTCRFCLASPSEMRSNFDPNAFPRRNKQTHCHHIDMISQDRIYKSVYGIQFDSPFNDLKYFHISSMLPPDAMHDLLEGIVPVELKLILHNLISRHFFTLNQLNAKINSFKYGHNDAPNKPGPVPKTFAKGFKLNASQTWSLLRFLPLMNAVAECLLESEDSERLFDADLVDAEKYRDRIRNVFSDRFQTARS</sequence>
<organism evidence="1 2">
    <name type="scientific">Oedothorax gibbosus</name>
    <dbReference type="NCBI Taxonomy" id="931172"/>
    <lineage>
        <taxon>Eukaryota</taxon>
        <taxon>Metazoa</taxon>
        <taxon>Ecdysozoa</taxon>
        <taxon>Arthropoda</taxon>
        <taxon>Chelicerata</taxon>
        <taxon>Arachnida</taxon>
        <taxon>Araneae</taxon>
        <taxon>Araneomorphae</taxon>
        <taxon>Entelegynae</taxon>
        <taxon>Araneoidea</taxon>
        <taxon>Linyphiidae</taxon>
        <taxon>Erigoninae</taxon>
        <taxon>Oedothorax</taxon>
    </lineage>
</organism>
<gene>
    <name evidence="1" type="ORF">JTE90_000003</name>
</gene>
<dbReference type="PANTHER" id="PTHR31025:SF9">
    <property type="entry name" value="SI:DKEY-286J15.1"/>
    <property type="match status" value="1"/>
</dbReference>
<evidence type="ECO:0000313" key="1">
    <source>
        <dbReference type="EMBL" id="KAG8175964.1"/>
    </source>
</evidence>
<proteinExistence type="predicted"/>
<name>A0AAV6TW42_9ARAC</name>
<dbReference type="EMBL" id="JAFNEN010000936">
    <property type="protein sequence ID" value="KAG8175964.1"/>
    <property type="molecule type" value="Genomic_DNA"/>
</dbReference>
<evidence type="ECO:0000313" key="2">
    <source>
        <dbReference type="Proteomes" id="UP000827092"/>
    </source>
</evidence>
<protein>
    <submittedName>
        <fullName evidence="1">Uncharacterized protein</fullName>
    </submittedName>
</protein>
<keyword evidence="2" id="KW-1185">Reference proteome</keyword>
<comment type="caution">
    <text evidence="1">The sequence shown here is derived from an EMBL/GenBank/DDBJ whole genome shotgun (WGS) entry which is preliminary data.</text>
</comment>
<dbReference type="AlphaFoldDB" id="A0AAV6TW42"/>
<dbReference type="Proteomes" id="UP000827092">
    <property type="component" value="Unassembled WGS sequence"/>
</dbReference>